<dbReference type="Proteomes" id="UP000019141">
    <property type="component" value="Unassembled WGS sequence"/>
</dbReference>
<feature type="transmembrane region" description="Helical" evidence="3">
    <location>
        <begin position="6"/>
        <end position="26"/>
    </location>
</feature>
<feature type="region of interest" description="Disordered" evidence="2">
    <location>
        <begin position="111"/>
        <end position="152"/>
    </location>
</feature>
<dbReference type="HOGENOM" id="CLU_1718981_0_0_7"/>
<evidence type="ECO:0000256" key="2">
    <source>
        <dbReference type="SAM" id="MobiDB-lite"/>
    </source>
</evidence>
<name>W4LCW4_ENTF1</name>
<feature type="compositionally biased region" description="Low complexity" evidence="2">
    <location>
        <begin position="139"/>
        <end position="152"/>
    </location>
</feature>
<dbReference type="EMBL" id="AZHW01000902">
    <property type="protein sequence ID" value="ETW95565.1"/>
    <property type="molecule type" value="Genomic_DNA"/>
</dbReference>
<accession>W4LCW4</accession>
<keyword evidence="5" id="KW-1185">Reference proteome</keyword>
<keyword evidence="3" id="KW-0812">Transmembrane</keyword>
<proteinExistence type="predicted"/>
<keyword evidence="3" id="KW-1133">Transmembrane helix</keyword>
<gene>
    <name evidence="4" type="ORF">ETSY1_30080</name>
</gene>
<dbReference type="AlphaFoldDB" id="W4LCW4"/>
<comment type="caution">
    <text evidence="4">The sequence shown here is derived from an EMBL/GenBank/DDBJ whole genome shotgun (WGS) entry which is preliminary data.</text>
</comment>
<feature type="coiled-coil region" evidence="1">
    <location>
        <begin position="33"/>
        <end position="102"/>
    </location>
</feature>
<reference evidence="4 5" key="1">
    <citation type="journal article" date="2014" name="Nature">
        <title>An environmental bacterial taxon with a large and distinct metabolic repertoire.</title>
        <authorList>
            <person name="Wilson M.C."/>
            <person name="Mori T."/>
            <person name="Ruckert C."/>
            <person name="Uria A.R."/>
            <person name="Helf M.J."/>
            <person name="Takada K."/>
            <person name="Gernert C."/>
            <person name="Steffens U.A."/>
            <person name="Heycke N."/>
            <person name="Schmitt S."/>
            <person name="Rinke C."/>
            <person name="Helfrich E.J."/>
            <person name="Brachmann A.O."/>
            <person name="Gurgui C."/>
            <person name="Wakimoto T."/>
            <person name="Kracht M."/>
            <person name="Crusemann M."/>
            <person name="Hentschel U."/>
            <person name="Abe I."/>
            <person name="Matsunaga S."/>
            <person name="Kalinowski J."/>
            <person name="Takeyama H."/>
            <person name="Piel J."/>
        </authorList>
    </citation>
    <scope>NUCLEOTIDE SEQUENCE [LARGE SCALE GENOMIC DNA]</scope>
    <source>
        <strain evidence="5">TSY1</strain>
    </source>
</reference>
<evidence type="ECO:0000313" key="5">
    <source>
        <dbReference type="Proteomes" id="UP000019141"/>
    </source>
</evidence>
<organism evidence="4 5">
    <name type="scientific">Entotheonella factor</name>
    <dbReference type="NCBI Taxonomy" id="1429438"/>
    <lineage>
        <taxon>Bacteria</taxon>
        <taxon>Pseudomonadati</taxon>
        <taxon>Nitrospinota/Tectimicrobiota group</taxon>
        <taxon>Candidatus Tectimicrobiota</taxon>
        <taxon>Candidatus Entotheonellia</taxon>
        <taxon>Candidatus Entotheonellales</taxon>
        <taxon>Candidatus Entotheonellaceae</taxon>
        <taxon>Candidatus Entotheonella</taxon>
    </lineage>
</organism>
<evidence type="ECO:0000256" key="1">
    <source>
        <dbReference type="SAM" id="Coils"/>
    </source>
</evidence>
<sequence>MLPGLQSTLITGVLGLIIALGLGYLWKSEQAKNARLQGELSQALANAETLKAALEEQQATLETLTQLVGTNQEQIDAVIEERDAARVETQQARSQIDALRAAEPSRALAAPFDRGNAAHQRFSDSLRRISNANSGARPGGDNTDAAGTGDSP</sequence>
<keyword evidence="1" id="KW-0175">Coiled coil</keyword>
<keyword evidence="3" id="KW-0472">Membrane</keyword>
<evidence type="ECO:0000256" key="3">
    <source>
        <dbReference type="SAM" id="Phobius"/>
    </source>
</evidence>
<evidence type="ECO:0000313" key="4">
    <source>
        <dbReference type="EMBL" id="ETW95565.1"/>
    </source>
</evidence>
<protein>
    <submittedName>
        <fullName evidence="4">Uncharacterized protein</fullName>
    </submittedName>
</protein>